<feature type="region of interest" description="Disordered" evidence="1">
    <location>
        <begin position="62"/>
        <end position="83"/>
    </location>
</feature>
<dbReference type="AlphaFoldDB" id="M3A396"/>
<dbReference type="HOGENOM" id="CLU_2543534_0_0_1"/>
<sequence>MNGDLNRHNYPPAPVGLMGAGQLPMNFMPGDMMIESQDVDMSILGLDMNTWFDPYSTPEMMQQFYGNNHQPPSDANGTPGAGQ</sequence>
<feature type="compositionally biased region" description="Polar residues" evidence="1">
    <location>
        <begin position="64"/>
        <end position="76"/>
    </location>
</feature>
<gene>
    <name evidence="2" type="ORF">MYCFIDRAFT_181720</name>
</gene>
<dbReference type="VEuPathDB" id="FungiDB:MYCFIDRAFT_181720"/>
<organism evidence="2 3">
    <name type="scientific">Pseudocercospora fijiensis (strain CIRAD86)</name>
    <name type="common">Black leaf streak disease fungus</name>
    <name type="synonym">Mycosphaerella fijiensis</name>
    <dbReference type="NCBI Taxonomy" id="383855"/>
    <lineage>
        <taxon>Eukaryota</taxon>
        <taxon>Fungi</taxon>
        <taxon>Dikarya</taxon>
        <taxon>Ascomycota</taxon>
        <taxon>Pezizomycotina</taxon>
        <taxon>Dothideomycetes</taxon>
        <taxon>Dothideomycetidae</taxon>
        <taxon>Mycosphaerellales</taxon>
        <taxon>Mycosphaerellaceae</taxon>
        <taxon>Pseudocercospora</taxon>
    </lineage>
</organism>
<dbReference type="EMBL" id="KB446556">
    <property type="protein sequence ID" value="EME85564.1"/>
    <property type="molecule type" value="Genomic_DNA"/>
</dbReference>
<reference evidence="2 3" key="1">
    <citation type="journal article" date="2012" name="PLoS Pathog.">
        <title>Diverse lifestyles and strategies of plant pathogenesis encoded in the genomes of eighteen Dothideomycetes fungi.</title>
        <authorList>
            <person name="Ohm R.A."/>
            <person name="Feau N."/>
            <person name="Henrissat B."/>
            <person name="Schoch C.L."/>
            <person name="Horwitz B.A."/>
            <person name="Barry K.W."/>
            <person name="Condon B.J."/>
            <person name="Copeland A.C."/>
            <person name="Dhillon B."/>
            <person name="Glaser F."/>
            <person name="Hesse C.N."/>
            <person name="Kosti I."/>
            <person name="LaButti K."/>
            <person name="Lindquist E.A."/>
            <person name="Lucas S."/>
            <person name="Salamov A.A."/>
            <person name="Bradshaw R.E."/>
            <person name="Ciuffetti L."/>
            <person name="Hamelin R.C."/>
            <person name="Kema G.H.J."/>
            <person name="Lawrence C."/>
            <person name="Scott J.A."/>
            <person name="Spatafora J.W."/>
            <person name="Turgeon B.G."/>
            <person name="de Wit P.J.G.M."/>
            <person name="Zhong S."/>
            <person name="Goodwin S.B."/>
            <person name="Grigoriev I.V."/>
        </authorList>
    </citation>
    <scope>NUCLEOTIDE SEQUENCE [LARGE SCALE GENOMIC DNA]</scope>
    <source>
        <strain evidence="2 3">CIRAD86</strain>
    </source>
</reference>
<dbReference type="RefSeq" id="XP_007923136.1">
    <property type="nucleotide sequence ID" value="XM_007924945.1"/>
</dbReference>
<proteinExistence type="predicted"/>
<dbReference type="OrthoDB" id="2354469at2759"/>
<evidence type="ECO:0000313" key="2">
    <source>
        <dbReference type="EMBL" id="EME85564.1"/>
    </source>
</evidence>
<evidence type="ECO:0000256" key="1">
    <source>
        <dbReference type="SAM" id="MobiDB-lite"/>
    </source>
</evidence>
<dbReference type="Proteomes" id="UP000016932">
    <property type="component" value="Unassembled WGS sequence"/>
</dbReference>
<evidence type="ECO:0000313" key="3">
    <source>
        <dbReference type="Proteomes" id="UP000016932"/>
    </source>
</evidence>
<name>M3A396_PSEFD</name>
<keyword evidence="3" id="KW-1185">Reference proteome</keyword>
<dbReference type="GeneID" id="19334566"/>
<protein>
    <submittedName>
        <fullName evidence="2">Uncharacterized protein</fullName>
    </submittedName>
</protein>
<dbReference type="KEGG" id="pfj:MYCFIDRAFT_181720"/>
<accession>M3A396</accession>